<dbReference type="InterPro" id="IPR007549">
    <property type="entry name" value="DUF512"/>
</dbReference>
<dbReference type="Pfam" id="PF04459">
    <property type="entry name" value="DUF512"/>
    <property type="match status" value="1"/>
</dbReference>
<protein>
    <submittedName>
        <fullName evidence="3">Uncharacterized protein</fullName>
    </submittedName>
</protein>
<dbReference type="InterPro" id="IPR045375">
    <property type="entry name" value="Put_radical_SAM-like_N"/>
</dbReference>
<dbReference type="SUPFAM" id="SSF102114">
    <property type="entry name" value="Radical SAM enzymes"/>
    <property type="match status" value="1"/>
</dbReference>
<gene>
    <name evidence="3" type="ORF">METZ01_LOCUS401686</name>
</gene>
<evidence type="ECO:0000259" key="1">
    <source>
        <dbReference type="Pfam" id="PF04459"/>
    </source>
</evidence>
<accession>A0A382VQQ8</accession>
<reference evidence="3" key="1">
    <citation type="submission" date="2018-05" db="EMBL/GenBank/DDBJ databases">
        <authorList>
            <person name="Lanie J.A."/>
            <person name="Ng W.-L."/>
            <person name="Kazmierczak K.M."/>
            <person name="Andrzejewski T.M."/>
            <person name="Davidsen T.M."/>
            <person name="Wayne K.J."/>
            <person name="Tettelin H."/>
            <person name="Glass J.I."/>
            <person name="Rusch D."/>
            <person name="Podicherti R."/>
            <person name="Tsui H.-C.T."/>
            <person name="Winkler M.E."/>
        </authorList>
    </citation>
    <scope>NUCLEOTIDE SEQUENCE</scope>
</reference>
<evidence type="ECO:0000259" key="2">
    <source>
        <dbReference type="Pfam" id="PF19238"/>
    </source>
</evidence>
<dbReference type="InterPro" id="IPR058240">
    <property type="entry name" value="rSAM_sf"/>
</dbReference>
<evidence type="ECO:0000313" key="3">
    <source>
        <dbReference type="EMBL" id="SVD48832.1"/>
    </source>
</evidence>
<feature type="domain" description="DUF512" evidence="1">
    <location>
        <begin position="149"/>
        <end position="282"/>
    </location>
</feature>
<proteinExistence type="predicted"/>
<name>A0A382VQQ8_9ZZZZ</name>
<feature type="domain" description="Putative radical SAM N-terminal" evidence="2">
    <location>
        <begin position="2"/>
        <end position="146"/>
    </location>
</feature>
<organism evidence="3">
    <name type="scientific">marine metagenome</name>
    <dbReference type="NCBI Taxonomy" id="408172"/>
    <lineage>
        <taxon>unclassified sequences</taxon>
        <taxon>metagenomes</taxon>
        <taxon>ecological metagenomes</taxon>
    </lineage>
</organism>
<feature type="non-terminal residue" evidence="3">
    <location>
        <position position="1"/>
    </location>
</feature>
<dbReference type="EMBL" id="UINC01153875">
    <property type="protein sequence ID" value="SVD48832.1"/>
    <property type="molecule type" value="Genomic_DNA"/>
</dbReference>
<dbReference type="AlphaFoldDB" id="A0A382VQQ8"/>
<dbReference type="InterPro" id="IPR013785">
    <property type="entry name" value="Aldolase_TIM"/>
</dbReference>
<feature type="non-terminal residue" evidence="3">
    <location>
        <position position="283"/>
    </location>
</feature>
<sequence>PDDDLGLELIEPQYQVCANKCIFCFIHQNPSGMRKAVYFQDEDVRLSFLYGNYVTLAFASDAYLERIMVQRLSPIYVSVHATDPELRRMMLGSPKAKDVMPILRKLADAEILIETQIVLCPDVNDGLALRQTVDDLATLYPSLESISIVPVGLTRHRDGLHPVRAVTVDYARDMISTVSVWQEVFRAELGRPLGYLSDEWDLLSDTPFPSDEVYVDCPVIENGVGMVNAFIGEMEPQIKDLPTRLESPRKITFVTATLAEATVRDHLVEPLSRIANLETELVV</sequence>
<dbReference type="Pfam" id="PF19238">
    <property type="entry name" value="Radical_SAM_2"/>
    <property type="match status" value="1"/>
</dbReference>
<dbReference type="Gene3D" id="3.20.20.70">
    <property type="entry name" value="Aldolase class I"/>
    <property type="match status" value="1"/>
</dbReference>